<evidence type="ECO:0000313" key="3">
    <source>
        <dbReference type="Proteomes" id="UP000184211"/>
    </source>
</evidence>
<evidence type="ECO:0000256" key="1">
    <source>
        <dbReference type="SAM" id="Coils"/>
    </source>
</evidence>
<dbReference type="SUPFAM" id="SSF111384">
    <property type="entry name" value="OmpH-like"/>
    <property type="match status" value="1"/>
</dbReference>
<dbReference type="GO" id="GO:0051082">
    <property type="term" value="F:unfolded protein binding"/>
    <property type="evidence" value="ECO:0007669"/>
    <property type="project" value="InterPro"/>
</dbReference>
<proteinExistence type="predicted"/>
<dbReference type="Pfam" id="PF03938">
    <property type="entry name" value="OmpH"/>
    <property type="match status" value="1"/>
</dbReference>
<dbReference type="Gene3D" id="3.30.910.20">
    <property type="entry name" value="Skp domain"/>
    <property type="match status" value="1"/>
</dbReference>
<keyword evidence="1" id="KW-0175">Coiled coil</keyword>
<organism evidence="2 3">
    <name type="scientific">Cognatishimia maritima</name>
    <dbReference type="NCBI Taxonomy" id="870908"/>
    <lineage>
        <taxon>Bacteria</taxon>
        <taxon>Pseudomonadati</taxon>
        <taxon>Pseudomonadota</taxon>
        <taxon>Alphaproteobacteria</taxon>
        <taxon>Rhodobacterales</taxon>
        <taxon>Paracoccaceae</taxon>
        <taxon>Cognatishimia</taxon>
    </lineage>
</organism>
<reference evidence="3" key="1">
    <citation type="submission" date="2016-11" db="EMBL/GenBank/DDBJ databases">
        <authorList>
            <person name="Varghese N."/>
            <person name="Submissions S."/>
        </authorList>
    </citation>
    <scope>NUCLEOTIDE SEQUENCE [LARGE SCALE GENOMIC DNA]</scope>
    <source>
        <strain evidence="3">DSM 28223</strain>
    </source>
</reference>
<keyword evidence="3" id="KW-1185">Reference proteome</keyword>
<evidence type="ECO:0000313" key="2">
    <source>
        <dbReference type="EMBL" id="SHG23388.1"/>
    </source>
</evidence>
<dbReference type="InterPro" id="IPR024930">
    <property type="entry name" value="Skp_dom_sf"/>
</dbReference>
<sequence>MTRLLRLLWVVMGLAFLVGAQAEAQSRPLPPSSVLIIDSERLYAESAFGKRVLAEQQAEAAVLAAEYRRIEAELSEEEQMLTDKRSEMSPEDFRMVADAFDTRVEGIREAQQQRENDLIALGDSERQRFFAQLGPVLEAVLRESGALVVLEKRTVFASSSALDVTDRVLEQADLIIGDGAAENTENGNGEN</sequence>
<gene>
    <name evidence="2" type="ORF">SAMN04488044_0196</name>
</gene>
<accession>A0A1M5I500</accession>
<dbReference type="STRING" id="870908.SAMN04488044_0196"/>
<protein>
    <submittedName>
        <fullName evidence="2">Periplasmic chaperone for outer membrane proteins Skp</fullName>
    </submittedName>
</protein>
<name>A0A1M5I500_9RHOB</name>
<dbReference type="SMART" id="SM00935">
    <property type="entry name" value="OmpH"/>
    <property type="match status" value="1"/>
</dbReference>
<feature type="coiled-coil region" evidence="1">
    <location>
        <begin position="53"/>
        <end position="87"/>
    </location>
</feature>
<dbReference type="Proteomes" id="UP000184211">
    <property type="component" value="Unassembled WGS sequence"/>
</dbReference>
<dbReference type="EMBL" id="FQWM01000001">
    <property type="protein sequence ID" value="SHG23388.1"/>
    <property type="molecule type" value="Genomic_DNA"/>
</dbReference>
<dbReference type="RefSeq" id="WP_242648515.1">
    <property type="nucleotide sequence ID" value="NZ_FQWM01000001.1"/>
</dbReference>
<dbReference type="AlphaFoldDB" id="A0A1M5I500"/>
<dbReference type="InterPro" id="IPR005632">
    <property type="entry name" value="Chaperone_Skp"/>
</dbReference>